<dbReference type="SUPFAM" id="SSF51395">
    <property type="entry name" value="FMN-linked oxidoreductases"/>
    <property type="match status" value="1"/>
</dbReference>
<comment type="caution">
    <text evidence="10">The sequence shown here is derived from an EMBL/GenBank/DDBJ whole genome shotgun (WGS) entry which is preliminary data.</text>
</comment>
<keyword evidence="5 9" id="KW-0443">Lipid metabolism</keyword>
<evidence type="ECO:0000256" key="3">
    <source>
        <dbReference type="ARBA" id="ARBA00022723"/>
    </source>
</evidence>
<feature type="binding site" evidence="9">
    <location>
        <position position="28"/>
    </location>
    <ligand>
        <name>Mg(2+)</name>
        <dbReference type="ChEBI" id="CHEBI:18420"/>
    </ligand>
</feature>
<keyword evidence="3 9" id="KW-0479">Metal-binding</keyword>
<accession>A0ABV5J226</accession>
<evidence type="ECO:0000256" key="1">
    <source>
        <dbReference type="ARBA" id="ARBA00022516"/>
    </source>
</evidence>
<evidence type="ECO:0000256" key="7">
    <source>
        <dbReference type="ARBA" id="ARBA00023264"/>
    </source>
</evidence>
<keyword evidence="1 9" id="KW-0444">Lipid biosynthesis</keyword>
<protein>
    <recommendedName>
        <fullName evidence="9">Geranylgeranylglyceryl phosphate synthase</fullName>
        <shortName evidence="9">GGGP synthase</shortName>
        <shortName evidence="9">GGGPS</shortName>
        <ecNumber evidence="9">2.5.1.41</ecNumber>
    </recommendedName>
    <alternativeName>
        <fullName evidence="9">(S)-3-O-geranylgeranylglyceryl phosphate synthase</fullName>
    </alternativeName>
    <alternativeName>
        <fullName evidence="9">Phosphoglycerol geranylgeranyltransferase</fullName>
    </alternativeName>
</protein>
<organism evidence="10 11">
    <name type="scientific">Echinicola jeungdonensis</name>
    <dbReference type="NCBI Taxonomy" id="709343"/>
    <lineage>
        <taxon>Bacteria</taxon>
        <taxon>Pseudomonadati</taxon>
        <taxon>Bacteroidota</taxon>
        <taxon>Cytophagia</taxon>
        <taxon>Cytophagales</taxon>
        <taxon>Cyclobacteriaceae</taxon>
        <taxon>Echinicola</taxon>
    </lineage>
</organism>
<sequence>MVNNTKGIAQRLQHLRQTGKKGLALLIDPEKSQNLDKLKNITNIAQSGGADFVFVGGSQVTEKNIDLTIETIKNECKEIPVLLFPGHVNQVSKAADGILFISLISGRNPEFLIGQHVAAAPLLAKSKLEILPTGYMLVDGGSLTSVHYLSQTVPLPNDKPTLAVATALAGSFLGLQYLFMDAGSGAKNPVSQKLIKGVKNNTHCPLIVGGGIDSVDKAKKAWSAGADLVVMGNGVEKSPDLLTGALDYLHLYNLSLHVN</sequence>
<evidence type="ECO:0000256" key="5">
    <source>
        <dbReference type="ARBA" id="ARBA00023098"/>
    </source>
</evidence>
<evidence type="ECO:0000256" key="6">
    <source>
        <dbReference type="ARBA" id="ARBA00023209"/>
    </source>
</evidence>
<comment type="function">
    <text evidence="9">Prenyltransferase that catalyzes the transfer of the geranylgeranyl moiety of geranylgeranyl diphosphate (GGPP) to the C3 hydroxyl of sn-glycerol-1-phosphate (G1P).</text>
</comment>
<dbReference type="InterPro" id="IPR039074">
    <property type="entry name" value="GGGP/HepGP_synthase_I"/>
</dbReference>
<dbReference type="PANTHER" id="PTHR40029">
    <property type="match status" value="1"/>
</dbReference>
<dbReference type="InterPro" id="IPR008205">
    <property type="entry name" value="GGGP_HepGP_synthase"/>
</dbReference>
<keyword evidence="2 9" id="KW-0808">Transferase</keyword>
<name>A0ABV5J226_9BACT</name>
<comment type="cofactor">
    <cofactor evidence="9">
        <name>Mg(2+)</name>
        <dbReference type="ChEBI" id="CHEBI:18420"/>
    </cofactor>
</comment>
<dbReference type="InterPro" id="IPR010946">
    <property type="entry name" value="GGGP_synth"/>
</dbReference>
<dbReference type="RefSeq" id="WP_290247407.1">
    <property type="nucleotide sequence ID" value="NZ_JAUFQT010000001.1"/>
</dbReference>
<reference evidence="10 11" key="1">
    <citation type="submission" date="2024-09" db="EMBL/GenBank/DDBJ databases">
        <authorList>
            <person name="Sun Q."/>
            <person name="Mori K."/>
        </authorList>
    </citation>
    <scope>NUCLEOTIDE SEQUENCE [LARGE SCALE GENOMIC DNA]</scope>
    <source>
        <strain evidence="10 11">CECT 7682</strain>
    </source>
</reference>
<keyword evidence="6 9" id="KW-0594">Phospholipid biosynthesis</keyword>
<evidence type="ECO:0000256" key="4">
    <source>
        <dbReference type="ARBA" id="ARBA00022842"/>
    </source>
</evidence>
<feature type="binding site" evidence="9">
    <location>
        <position position="58"/>
    </location>
    <ligand>
        <name>Mg(2+)</name>
        <dbReference type="ChEBI" id="CHEBI:18420"/>
    </ligand>
</feature>
<feature type="binding site" evidence="9">
    <location>
        <begin position="232"/>
        <end position="233"/>
    </location>
    <ligand>
        <name>sn-glycerol 1-phosphate</name>
        <dbReference type="ChEBI" id="CHEBI:57685"/>
    </ligand>
</feature>
<keyword evidence="7 9" id="KW-1208">Phospholipid metabolism</keyword>
<feature type="binding site" evidence="9">
    <location>
        <begin position="179"/>
        <end position="185"/>
    </location>
    <ligand>
        <name>sn-glycerol 1-phosphate</name>
        <dbReference type="ChEBI" id="CHEBI:57685"/>
    </ligand>
</feature>
<gene>
    <name evidence="10" type="ORF">ACFFUR_03520</name>
</gene>
<dbReference type="HAMAP" id="MF_00112">
    <property type="entry name" value="GGGP_HepGP_synthase"/>
    <property type="match status" value="1"/>
</dbReference>
<dbReference type="EC" id="2.5.1.41" evidence="9"/>
<dbReference type="PANTHER" id="PTHR40029:SF2">
    <property type="entry name" value="HEPTAPRENYLGLYCERYL PHOSPHATE SYNTHASE"/>
    <property type="match status" value="1"/>
</dbReference>
<evidence type="ECO:0000256" key="2">
    <source>
        <dbReference type="ARBA" id="ARBA00022679"/>
    </source>
</evidence>
<feature type="binding site" evidence="9">
    <location>
        <begin position="210"/>
        <end position="211"/>
    </location>
    <ligand>
        <name>sn-glycerol 1-phosphate</name>
        <dbReference type="ChEBI" id="CHEBI:57685"/>
    </ligand>
</feature>
<dbReference type="Pfam" id="PF01884">
    <property type="entry name" value="PcrB"/>
    <property type="match status" value="1"/>
</dbReference>
<keyword evidence="11" id="KW-1185">Reference proteome</keyword>
<evidence type="ECO:0000313" key="10">
    <source>
        <dbReference type="EMBL" id="MFB9210861.1"/>
    </source>
</evidence>
<proteinExistence type="inferred from homology"/>
<evidence type="ECO:0000313" key="11">
    <source>
        <dbReference type="Proteomes" id="UP001589654"/>
    </source>
</evidence>
<dbReference type="Gene3D" id="3.20.20.390">
    <property type="entry name" value="FMN-linked oxidoreductases"/>
    <property type="match status" value="1"/>
</dbReference>
<evidence type="ECO:0000256" key="9">
    <source>
        <dbReference type="HAMAP-Rule" id="MF_00112"/>
    </source>
</evidence>
<dbReference type="Proteomes" id="UP001589654">
    <property type="component" value="Unassembled WGS sequence"/>
</dbReference>
<dbReference type="InterPro" id="IPR038597">
    <property type="entry name" value="GGGP/HepGP_synthase_sf"/>
</dbReference>
<comment type="similarity">
    <text evidence="9">Belongs to the GGGP/HepGP synthase family. Group II subfamily.</text>
</comment>
<dbReference type="EMBL" id="JBHMEW010000011">
    <property type="protein sequence ID" value="MFB9210861.1"/>
    <property type="molecule type" value="Genomic_DNA"/>
</dbReference>
<dbReference type="NCBIfam" id="NF003198">
    <property type="entry name" value="PRK04169.1-2"/>
    <property type="match status" value="1"/>
</dbReference>
<dbReference type="NCBIfam" id="TIGR01769">
    <property type="entry name" value="GGGP"/>
    <property type="match status" value="1"/>
</dbReference>
<dbReference type="NCBIfam" id="TIGR01768">
    <property type="entry name" value="GGGP-family"/>
    <property type="match status" value="1"/>
</dbReference>
<evidence type="ECO:0000256" key="8">
    <source>
        <dbReference type="ARBA" id="ARBA00047288"/>
    </source>
</evidence>
<comment type="caution">
    <text evidence="9">Lacks conserved residue(s) required for the propagation of feature annotation.</text>
</comment>
<keyword evidence="4 9" id="KW-0460">Magnesium</keyword>
<comment type="catalytic activity">
    <reaction evidence="8 9">
        <text>sn-glycerol 1-phosphate + (2E,6E,10E)-geranylgeranyl diphosphate = sn-3-O-(geranylgeranyl)glycerol 1-phosphate + diphosphate</text>
        <dbReference type="Rhea" id="RHEA:23404"/>
        <dbReference type="ChEBI" id="CHEBI:33019"/>
        <dbReference type="ChEBI" id="CHEBI:57677"/>
        <dbReference type="ChEBI" id="CHEBI:57685"/>
        <dbReference type="ChEBI" id="CHEBI:58756"/>
        <dbReference type="EC" id="2.5.1.41"/>
    </reaction>
</comment>